<proteinExistence type="predicted"/>
<dbReference type="Gene3D" id="1.25.40.10">
    <property type="entry name" value="Tetratricopeptide repeat domain"/>
    <property type="match status" value="1"/>
</dbReference>
<dbReference type="AlphaFoldDB" id="A0A1C9C8B1"/>
<evidence type="ECO:0000313" key="2">
    <source>
        <dbReference type="EMBL" id="AOM64612.1"/>
    </source>
</evidence>
<dbReference type="EMBL" id="KX284710">
    <property type="protein sequence ID" value="AOM64612.1"/>
    <property type="molecule type" value="Genomic_DNA"/>
</dbReference>
<organism evidence="2">
    <name type="scientific">Riquetophycus sp</name>
    <dbReference type="NCBI Taxonomy" id="1897556"/>
    <lineage>
        <taxon>Eukaryota</taxon>
        <taxon>Rhodophyta</taxon>
        <taxon>Florideophyceae</taxon>
        <taxon>Rhodymeniophycidae</taxon>
        <taxon>Peyssonneliales</taxon>
        <taxon>Peyssonneliaceae</taxon>
        <taxon>Riquetophycus</taxon>
    </lineage>
</organism>
<dbReference type="PROSITE" id="PS50005">
    <property type="entry name" value="TPR"/>
    <property type="match status" value="2"/>
</dbReference>
<dbReference type="InterPro" id="IPR019734">
    <property type="entry name" value="TPR_rpt"/>
</dbReference>
<keyword evidence="2" id="KW-0934">Plastid</keyword>
<dbReference type="Pfam" id="PF13181">
    <property type="entry name" value="TPR_8"/>
    <property type="match status" value="1"/>
</dbReference>
<sequence length="173" mass="20653">MSYYNNIIISMLTLYFICLLFFLIPISILITYEINMLINLYYLSIKIKSEKNDIIVINLVKLYIRRRRWLFSIRLLEDSLSHNGNTNYYNYLGICYSTLQQYTIARYHYEQVLKIDPDNLMSLSGIAKLYILTNQSDKAFEAYMKILNIDPKDKSAKYNINQLMRSHNRDSRI</sequence>
<reference evidence="2" key="1">
    <citation type="journal article" date="2016" name="BMC Biol.">
        <title>Parallel evolution of highly conserved plastid genome architecture in red seaweeds and seed plants.</title>
        <authorList>
            <person name="Lee J."/>
            <person name="Cho C.H."/>
            <person name="Park S.I."/>
            <person name="Choi J.W."/>
            <person name="Song H.S."/>
            <person name="West J.A."/>
            <person name="Bhattacharya D."/>
            <person name="Yoon H.S."/>
        </authorList>
    </citation>
    <scope>NUCLEOTIDE SEQUENCE</scope>
</reference>
<evidence type="ECO:0000256" key="1">
    <source>
        <dbReference type="PROSITE-ProRule" id="PRU00339"/>
    </source>
</evidence>
<dbReference type="SMART" id="SM00028">
    <property type="entry name" value="TPR"/>
    <property type="match status" value="2"/>
</dbReference>
<keyword evidence="1" id="KW-0802">TPR repeat</keyword>
<accession>A0A1C9C8B1</accession>
<name>A0A1C9C8B1_9FLOR</name>
<dbReference type="Pfam" id="PF00515">
    <property type="entry name" value="TPR_1"/>
    <property type="match status" value="1"/>
</dbReference>
<dbReference type="SUPFAM" id="SSF48452">
    <property type="entry name" value="TPR-like"/>
    <property type="match status" value="1"/>
</dbReference>
<geneLocation type="plastid" evidence="2"/>
<dbReference type="InterPro" id="IPR011990">
    <property type="entry name" value="TPR-like_helical_dom_sf"/>
</dbReference>
<feature type="repeat" description="TPR" evidence="1">
    <location>
        <begin position="86"/>
        <end position="119"/>
    </location>
</feature>
<gene>
    <name evidence="2" type="primary">ycf37</name>
    <name evidence="2" type="ORF">Riqu_133</name>
</gene>
<protein>
    <submittedName>
        <fullName evidence="2">Uncharacterized protein</fullName>
    </submittedName>
</protein>
<feature type="repeat" description="TPR" evidence="1">
    <location>
        <begin position="120"/>
        <end position="153"/>
    </location>
</feature>